<organism evidence="2 3">
    <name type="scientific">Halocaridina rubra</name>
    <name type="common">Hawaiian red shrimp</name>
    <dbReference type="NCBI Taxonomy" id="373956"/>
    <lineage>
        <taxon>Eukaryota</taxon>
        <taxon>Metazoa</taxon>
        <taxon>Ecdysozoa</taxon>
        <taxon>Arthropoda</taxon>
        <taxon>Crustacea</taxon>
        <taxon>Multicrustacea</taxon>
        <taxon>Malacostraca</taxon>
        <taxon>Eumalacostraca</taxon>
        <taxon>Eucarida</taxon>
        <taxon>Decapoda</taxon>
        <taxon>Pleocyemata</taxon>
        <taxon>Caridea</taxon>
        <taxon>Atyoidea</taxon>
        <taxon>Atyidae</taxon>
        <taxon>Halocaridina</taxon>
    </lineage>
</organism>
<comment type="caution">
    <text evidence="2">The sequence shown here is derived from an EMBL/GenBank/DDBJ whole genome shotgun (WGS) entry which is preliminary data.</text>
</comment>
<feature type="signal peptide" evidence="1">
    <location>
        <begin position="1"/>
        <end position="29"/>
    </location>
</feature>
<dbReference type="EMBL" id="JAXCGZ010008280">
    <property type="protein sequence ID" value="KAK7077780.1"/>
    <property type="molecule type" value="Genomic_DNA"/>
</dbReference>
<protein>
    <recommendedName>
        <fullName evidence="4">Secreted protein</fullName>
    </recommendedName>
</protein>
<evidence type="ECO:0000256" key="1">
    <source>
        <dbReference type="SAM" id="SignalP"/>
    </source>
</evidence>
<dbReference type="Proteomes" id="UP001381693">
    <property type="component" value="Unassembled WGS sequence"/>
</dbReference>
<dbReference type="AlphaFoldDB" id="A0AAN8XES6"/>
<proteinExistence type="predicted"/>
<evidence type="ECO:0000313" key="2">
    <source>
        <dbReference type="EMBL" id="KAK7077780.1"/>
    </source>
</evidence>
<name>A0AAN8XES6_HALRR</name>
<sequence length="98" mass="10474">MISARTICTGLTWCYATAVCQVLPPAVHGAHVEYYSTGVQRLCSIILAPGCSGDLGNYCYILRSRTVPCVAVMDAAIMDHCVVAASVNYPYATKLEPS</sequence>
<gene>
    <name evidence="2" type="ORF">SK128_026406</name>
</gene>
<reference evidence="2 3" key="1">
    <citation type="submission" date="2023-11" db="EMBL/GenBank/DDBJ databases">
        <title>Halocaridina rubra genome assembly.</title>
        <authorList>
            <person name="Smith C."/>
        </authorList>
    </citation>
    <scope>NUCLEOTIDE SEQUENCE [LARGE SCALE GENOMIC DNA]</scope>
    <source>
        <strain evidence="2">EP-1</strain>
        <tissue evidence="2">Whole</tissue>
    </source>
</reference>
<keyword evidence="1" id="KW-0732">Signal</keyword>
<feature type="chain" id="PRO_5042887741" description="Secreted protein" evidence="1">
    <location>
        <begin position="30"/>
        <end position="98"/>
    </location>
</feature>
<evidence type="ECO:0000313" key="3">
    <source>
        <dbReference type="Proteomes" id="UP001381693"/>
    </source>
</evidence>
<accession>A0AAN8XES6</accession>
<evidence type="ECO:0008006" key="4">
    <source>
        <dbReference type="Google" id="ProtNLM"/>
    </source>
</evidence>
<keyword evidence="3" id="KW-1185">Reference proteome</keyword>